<sequence>MQHQPPPSNHAITTEQIQKVMQANIFIHQPQPTTPQQPGGGSGGGGGQKPPFQPNSLRTQDQQPQWLQFWQQQQQQQLQAQMGIRPGGL</sequence>
<dbReference type="Proteomes" id="UP001055879">
    <property type="component" value="Linkage Group LG02"/>
</dbReference>
<evidence type="ECO:0000313" key="1">
    <source>
        <dbReference type="EMBL" id="KAI3756969.1"/>
    </source>
</evidence>
<comment type="caution">
    <text evidence="1">The sequence shown here is derived from an EMBL/GenBank/DDBJ whole genome shotgun (WGS) entry which is preliminary data.</text>
</comment>
<proteinExistence type="predicted"/>
<gene>
    <name evidence="1" type="ORF">L6452_04501</name>
</gene>
<accession>A0ACB9EDC8</accession>
<reference evidence="1 2" key="2">
    <citation type="journal article" date="2022" name="Mol. Ecol. Resour.">
        <title>The genomes of chicory, endive, great burdock and yacon provide insights into Asteraceae paleo-polyploidization history and plant inulin production.</title>
        <authorList>
            <person name="Fan W."/>
            <person name="Wang S."/>
            <person name="Wang H."/>
            <person name="Wang A."/>
            <person name="Jiang F."/>
            <person name="Liu H."/>
            <person name="Zhao H."/>
            <person name="Xu D."/>
            <person name="Zhang Y."/>
        </authorList>
    </citation>
    <scope>NUCLEOTIDE SEQUENCE [LARGE SCALE GENOMIC DNA]</scope>
    <source>
        <strain evidence="2">cv. Niubang</strain>
    </source>
</reference>
<name>A0ACB9EDC8_ARCLA</name>
<reference evidence="2" key="1">
    <citation type="journal article" date="2022" name="Mol. Ecol. Resour.">
        <title>The genomes of chicory, endive, great burdock and yacon provide insights into Asteraceae palaeo-polyploidization history and plant inulin production.</title>
        <authorList>
            <person name="Fan W."/>
            <person name="Wang S."/>
            <person name="Wang H."/>
            <person name="Wang A."/>
            <person name="Jiang F."/>
            <person name="Liu H."/>
            <person name="Zhao H."/>
            <person name="Xu D."/>
            <person name="Zhang Y."/>
        </authorList>
    </citation>
    <scope>NUCLEOTIDE SEQUENCE [LARGE SCALE GENOMIC DNA]</scope>
    <source>
        <strain evidence="2">cv. Niubang</strain>
    </source>
</reference>
<dbReference type="EMBL" id="CM042048">
    <property type="protein sequence ID" value="KAI3756969.1"/>
    <property type="molecule type" value="Genomic_DNA"/>
</dbReference>
<keyword evidence="2" id="KW-1185">Reference proteome</keyword>
<protein>
    <submittedName>
        <fullName evidence="1">Uncharacterized protein</fullName>
    </submittedName>
</protein>
<evidence type="ECO:0000313" key="2">
    <source>
        <dbReference type="Proteomes" id="UP001055879"/>
    </source>
</evidence>
<organism evidence="1 2">
    <name type="scientific">Arctium lappa</name>
    <name type="common">Greater burdock</name>
    <name type="synonym">Lappa major</name>
    <dbReference type="NCBI Taxonomy" id="4217"/>
    <lineage>
        <taxon>Eukaryota</taxon>
        <taxon>Viridiplantae</taxon>
        <taxon>Streptophyta</taxon>
        <taxon>Embryophyta</taxon>
        <taxon>Tracheophyta</taxon>
        <taxon>Spermatophyta</taxon>
        <taxon>Magnoliopsida</taxon>
        <taxon>eudicotyledons</taxon>
        <taxon>Gunneridae</taxon>
        <taxon>Pentapetalae</taxon>
        <taxon>asterids</taxon>
        <taxon>campanulids</taxon>
        <taxon>Asterales</taxon>
        <taxon>Asteraceae</taxon>
        <taxon>Carduoideae</taxon>
        <taxon>Cardueae</taxon>
        <taxon>Arctiinae</taxon>
        <taxon>Arctium</taxon>
    </lineage>
</organism>